<gene>
    <name evidence="1" type="ORF">L1987_65363</name>
</gene>
<name>A0ACB9BUH1_9ASTR</name>
<sequence>MTEMFDMLKTYELEMIQAKERSSSYSTASSSTTTSSALHSDHSEDLKCFHPDDLEEMDIQHSYAMLSLRAKRQAHQAQPRQQQQQHATPPAQTAACAAVGTADFDWTFKYEDLPANNQALMADTSEIPPQVYENLCTQACIDNQNLIDQNEEFHQMKSEFKKVENSYKEKIDCLKKEISSLKHEQTNFETQIDDLLVKLKATRAELADQKVHVEKFEFASKKLQRLLDAQIHEKVTAGIGFQAEQLYNAVPPPADYVAIHEPTKTSADQANLSATKATSAADRAKNMENHLLSNGKPRSQPLSLQASSLVPLNASILMLMIQQHTYPSLQVLGFLPLTRSLSCAGTARSQE</sequence>
<comment type="caution">
    <text evidence="1">The sequence shown here is derived from an EMBL/GenBank/DDBJ whole genome shotgun (WGS) entry which is preliminary data.</text>
</comment>
<accession>A0ACB9BUH1</accession>
<dbReference type="Proteomes" id="UP001056120">
    <property type="component" value="Linkage Group LG22"/>
</dbReference>
<evidence type="ECO:0000313" key="1">
    <source>
        <dbReference type="EMBL" id="KAI3725573.1"/>
    </source>
</evidence>
<evidence type="ECO:0000313" key="2">
    <source>
        <dbReference type="Proteomes" id="UP001056120"/>
    </source>
</evidence>
<protein>
    <submittedName>
        <fullName evidence="1">Uncharacterized protein</fullName>
    </submittedName>
</protein>
<organism evidence="1 2">
    <name type="scientific">Smallanthus sonchifolius</name>
    <dbReference type="NCBI Taxonomy" id="185202"/>
    <lineage>
        <taxon>Eukaryota</taxon>
        <taxon>Viridiplantae</taxon>
        <taxon>Streptophyta</taxon>
        <taxon>Embryophyta</taxon>
        <taxon>Tracheophyta</taxon>
        <taxon>Spermatophyta</taxon>
        <taxon>Magnoliopsida</taxon>
        <taxon>eudicotyledons</taxon>
        <taxon>Gunneridae</taxon>
        <taxon>Pentapetalae</taxon>
        <taxon>asterids</taxon>
        <taxon>campanulids</taxon>
        <taxon>Asterales</taxon>
        <taxon>Asteraceae</taxon>
        <taxon>Asteroideae</taxon>
        <taxon>Heliantheae alliance</taxon>
        <taxon>Millerieae</taxon>
        <taxon>Smallanthus</taxon>
    </lineage>
</organism>
<reference evidence="1 2" key="2">
    <citation type="journal article" date="2022" name="Mol. Ecol. Resour.">
        <title>The genomes of chicory, endive, great burdock and yacon provide insights into Asteraceae paleo-polyploidization history and plant inulin production.</title>
        <authorList>
            <person name="Fan W."/>
            <person name="Wang S."/>
            <person name="Wang H."/>
            <person name="Wang A."/>
            <person name="Jiang F."/>
            <person name="Liu H."/>
            <person name="Zhao H."/>
            <person name="Xu D."/>
            <person name="Zhang Y."/>
        </authorList>
    </citation>
    <scope>NUCLEOTIDE SEQUENCE [LARGE SCALE GENOMIC DNA]</scope>
    <source>
        <strain evidence="2">cv. Yunnan</strain>
        <tissue evidence="1">Leaves</tissue>
    </source>
</reference>
<keyword evidence="2" id="KW-1185">Reference proteome</keyword>
<dbReference type="EMBL" id="CM042039">
    <property type="protein sequence ID" value="KAI3725573.1"/>
    <property type="molecule type" value="Genomic_DNA"/>
</dbReference>
<reference evidence="2" key="1">
    <citation type="journal article" date="2022" name="Mol. Ecol. Resour.">
        <title>The genomes of chicory, endive, great burdock and yacon provide insights into Asteraceae palaeo-polyploidization history and plant inulin production.</title>
        <authorList>
            <person name="Fan W."/>
            <person name="Wang S."/>
            <person name="Wang H."/>
            <person name="Wang A."/>
            <person name="Jiang F."/>
            <person name="Liu H."/>
            <person name="Zhao H."/>
            <person name="Xu D."/>
            <person name="Zhang Y."/>
        </authorList>
    </citation>
    <scope>NUCLEOTIDE SEQUENCE [LARGE SCALE GENOMIC DNA]</scope>
    <source>
        <strain evidence="2">cv. Yunnan</strain>
    </source>
</reference>
<proteinExistence type="predicted"/>